<dbReference type="STRING" id="1798705.A2563_05320"/>
<keyword evidence="6" id="KW-0472">Membrane</keyword>
<proteinExistence type="predicted"/>
<accession>A0A1F6P869</accession>
<dbReference type="SUPFAM" id="SSF103647">
    <property type="entry name" value="TSP type-3 repeat"/>
    <property type="match status" value="1"/>
</dbReference>
<evidence type="ECO:0000313" key="8">
    <source>
        <dbReference type="Proteomes" id="UP000176634"/>
    </source>
</evidence>
<dbReference type="EMBL" id="MFRA01000006">
    <property type="protein sequence ID" value="OGH92369.1"/>
    <property type="molecule type" value="Genomic_DNA"/>
</dbReference>
<keyword evidence="4" id="KW-0106">Calcium</keyword>
<keyword evidence="3" id="KW-0732">Signal</keyword>
<evidence type="ECO:0000256" key="1">
    <source>
        <dbReference type="ARBA" id="ARBA00004613"/>
    </source>
</evidence>
<dbReference type="Pfam" id="PF18884">
    <property type="entry name" value="TSP3_bac"/>
    <property type="match status" value="2"/>
</dbReference>
<dbReference type="InterPro" id="IPR028974">
    <property type="entry name" value="TSP_type-3_rpt"/>
</dbReference>
<protein>
    <submittedName>
        <fullName evidence="7">Uncharacterized protein</fullName>
    </submittedName>
</protein>
<feature type="region of interest" description="Disordered" evidence="5">
    <location>
        <begin position="64"/>
        <end position="142"/>
    </location>
</feature>
<dbReference type="GO" id="GO:0005509">
    <property type="term" value="F:calcium ion binding"/>
    <property type="evidence" value="ECO:0007669"/>
    <property type="project" value="InterPro"/>
</dbReference>
<comment type="caution">
    <text evidence="7">The sequence shown here is derived from an EMBL/GenBank/DDBJ whole genome shotgun (WGS) entry which is preliminary data.</text>
</comment>
<sequence length="142" mass="15629">MANSKKIIIFLIVTALAVGGFFLLRTFVGVKTKVVLPPATEDSAYANIDKVKQQEFYDTLKKSYSSDQDMDGLPDSEEPNYQTSATSSDSDNDGLSDWQEINIYGTSPIKTDDDGDGYADGYEVRRGFNPKGEGKLPETKKP</sequence>
<evidence type="ECO:0000256" key="2">
    <source>
        <dbReference type="ARBA" id="ARBA00022525"/>
    </source>
</evidence>
<keyword evidence="6" id="KW-1133">Transmembrane helix</keyword>
<comment type="subcellular location">
    <subcellularLocation>
        <location evidence="1">Secreted</location>
    </subcellularLocation>
</comment>
<evidence type="ECO:0000256" key="6">
    <source>
        <dbReference type="SAM" id="Phobius"/>
    </source>
</evidence>
<organism evidence="7 8">
    <name type="scientific">Candidatus Magasanikbacteria bacterium RIFOXYD1_FULL_40_23</name>
    <dbReference type="NCBI Taxonomy" id="1798705"/>
    <lineage>
        <taxon>Bacteria</taxon>
        <taxon>Candidatus Magasanikiibacteriota</taxon>
    </lineage>
</organism>
<feature type="compositionally biased region" description="Polar residues" evidence="5">
    <location>
        <begin position="79"/>
        <end position="89"/>
    </location>
</feature>
<dbReference type="InterPro" id="IPR053180">
    <property type="entry name" value="Ca-binding_acidic-repeat"/>
</dbReference>
<evidence type="ECO:0000256" key="5">
    <source>
        <dbReference type="SAM" id="MobiDB-lite"/>
    </source>
</evidence>
<name>A0A1F6P869_9BACT</name>
<feature type="compositionally biased region" description="Acidic residues" evidence="5">
    <location>
        <begin position="68"/>
        <end position="78"/>
    </location>
</feature>
<dbReference type="InterPro" id="IPR059100">
    <property type="entry name" value="TSP3_bac"/>
</dbReference>
<dbReference type="PANTHER" id="PTHR37467:SF1">
    <property type="entry name" value="EXPORTED CALCIUM-BINDING GLYCOPROTEIN"/>
    <property type="match status" value="1"/>
</dbReference>
<keyword evidence="6" id="KW-0812">Transmembrane</keyword>
<gene>
    <name evidence="7" type="ORF">A2563_05320</name>
</gene>
<reference evidence="7 8" key="1">
    <citation type="journal article" date="2016" name="Nat. Commun.">
        <title>Thousands of microbial genomes shed light on interconnected biogeochemical processes in an aquifer system.</title>
        <authorList>
            <person name="Anantharaman K."/>
            <person name="Brown C.T."/>
            <person name="Hug L.A."/>
            <person name="Sharon I."/>
            <person name="Castelle C.J."/>
            <person name="Probst A.J."/>
            <person name="Thomas B.C."/>
            <person name="Singh A."/>
            <person name="Wilkins M.J."/>
            <person name="Karaoz U."/>
            <person name="Brodie E.L."/>
            <person name="Williams K.H."/>
            <person name="Hubbard S.S."/>
            <person name="Banfield J.F."/>
        </authorList>
    </citation>
    <scope>NUCLEOTIDE SEQUENCE [LARGE SCALE GENOMIC DNA]</scope>
</reference>
<feature type="transmembrane region" description="Helical" evidence="6">
    <location>
        <begin position="7"/>
        <end position="28"/>
    </location>
</feature>
<keyword evidence="2" id="KW-0964">Secreted</keyword>
<evidence type="ECO:0000313" key="7">
    <source>
        <dbReference type="EMBL" id="OGH92369.1"/>
    </source>
</evidence>
<dbReference type="Proteomes" id="UP000176634">
    <property type="component" value="Unassembled WGS sequence"/>
</dbReference>
<evidence type="ECO:0000256" key="4">
    <source>
        <dbReference type="ARBA" id="ARBA00022837"/>
    </source>
</evidence>
<dbReference type="PANTHER" id="PTHR37467">
    <property type="entry name" value="EXPORTED CALCIUM-BINDING GLYCOPROTEIN-RELATED"/>
    <property type="match status" value="1"/>
</dbReference>
<feature type="compositionally biased region" description="Basic and acidic residues" evidence="5">
    <location>
        <begin position="122"/>
        <end position="142"/>
    </location>
</feature>
<evidence type="ECO:0000256" key="3">
    <source>
        <dbReference type="ARBA" id="ARBA00022729"/>
    </source>
</evidence>
<dbReference type="AlphaFoldDB" id="A0A1F6P869"/>
<dbReference type="Gene3D" id="4.10.1080.10">
    <property type="entry name" value="TSP type-3 repeat"/>
    <property type="match status" value="1"/>
</dbReference>